<sequence length="189" mass="20502">MDLTRAYTILFFIYIVPECNSPSMIIWECGSSDCMSKGGCPKGFESGGGGTDQLTNFIINLGGSTVYWGQGGDATITCDLRCSSAPPTWFHNGSIINFHSNPQVTVKNTKVNIVGPLYRSVLKLSSVTMSSSGTYMCQAPDNSQSSYQRLHITMGCPGGFFMSNGSSQCFKYFPGFVSWDVAKSICHTE</sequence>
<gene>
    <name evidence="2" type="ORF">MNOR_LOCUS17060</name>
</gene>
<organism evidence="2 3">
    <name type="scientific">Meganyctiphanes norvegica</name>
    <name type="common">Northern krill</name>
    <name type="synonym">Thysanopoda norvegica</name>
    <dbReference type="NCBI Taxonomy" id="48144"/>
    <lineage>
        <taxon>Eukaryota</taxon>
        <taxon>Metazoa</taxon>
        <taxon>Ecdysozoa</taxon>
        <taxon>Arthropoda</taxon>
        <taxon>Crustacea</taxon>
        <taxon>Multicrustacea</taxon>
        <taxon>Malacostraca</taxon>
        <taxon>Eumalacostraca</taxon>
        <taxon>Eucarida</taxon>
        <taxon>Euphausiacea</taxon>
        <taxon>Euphausiidae</taxon>
        <taxon>Meganyctiphanes</taxon>
    </lineage>
</organism>
<dbReference type="InterPro" id="IPR013783">
    <property type="entry name" value="Ig-like_fold"/>
</dbReference>
<comment type="caution">
    <text evidence="2">The sequence shown here is derived from an EMBL/GenBank/DDBJ whole genome shotgun (WGS) entry which is preliminary data.</text>
</comment>
<dbReference type="EMBL" id="CAXKWB010011505">
    <property type="protein sequence ID" value="CAL4101640.1"/>
    <property type="molecule type" value="Genomic_DNA"/>
</dbReference>
<dbReference type="CDD" id="cd00096">
    <property type="entry name" value="Ig"/>
    <property type="match status" value="1"/>
</dbReference>
<dbReference type="InterPro" id="IPR007110">
    <property type="entry name" value="Ig-like_dom"/>
</dbReference>
<accession>A0AAV2QTW9</accession>
<proteinExistence type="predicted"/>
<keyword evidence="3" id="KW-1185">Reference proteome</keyword>
<dbReference type="AlphaFoldDB" id="A0AAV2QTW9"/>
<dbReference type="InterPro" id="IPR013151">
    <property type="entry name" value="Immunoglobulin_dom"/>
</dbReference>
<dbReference type="PROSITE" id="PS50835">
    <property type="entry name" value="IG_LIKE"/>
    <property type="match status" value="1"/>
</dbReference>
<dbReference type="InterPro" id="IPR036179">
    <property type="entry name" value="Ig-like_dom_sf"/>
</dbReference>
<feature type="domain" description="Ig-like" evidence="1">
    <location>
        <begin position="70"/>
        <end position="153"/>
    </location>
</feature>
<dbReference type="SUPFAM" id="SSF48726">
    <property type="entry name" value="Immunoglobulin"/>
    <property type="match status" value="1"/>
</dbReference>
<dbReference type="Proteomes" id="UP001497623">
    <property type="component" value="Unassembled WGS sequence"/>
</dbReference>
<reference evidence="2 3" key="1">
    <citation type="submission" date="2024-05" db="EMBL/GenBank/DDBJ databases">
        <authorList>
            <person name="Wallberg A."/>
        </authorList>
    </citation>
    <scope>NUCLEOTIDE SEQUENCE [LARGE SCALE GENOMIC DNA]</scope>
</reference>
<evidence type="ECO:0000313" key="2">
    <source>
        <dbReference type="EMBL" id="CAL4101640.1"/>
    </source>
</evidence>
<dbReference type="SMART" id="SM00409">
    <property type="entry name" value="IG"/>
    <property type="match status" value="1"/>
</dbReference>
<evidence type="ECO:0000313" key="3">
    <source>
        <dbReference type="Proteomes" id="UP001497623"/>
    </source>
</evidence>
<protein>
    <recommendedName>
        <fullName evidence="1">Ig-like domain-containing protein</fullName>
    </recommendedName>
</protein>
<evidence type="ECO:0000259" key="1">
    <source>
        <dbReference type="PROSITE" id="PS50835"/>
    </source>
</evidence>
<name>A0AAV2QTW9_MEGNR</name>
<dbReference type="InterPro" id="IPR003599">
    <property type="entry name" value="Ig_sub"/>
</dbReference>
<dbReference type="Pfam" id="PF00047">
    <property type="entry name" value="ig"/>
    <property type="match status" value="1"/>
</dbReference>
<dbReference type="Gene3D" id="2.60.40.10">
    <property type="entry name" value="Immunoglobulins"/>
    <property type="match status" value="1"/>
</dbReference>
<feature type="non-terminal residue" evidence="2">
    <location>
        <position position="189"/>
    </location>
</feature>